<sequence length="118" mass="12365">MESTSDLDLIKAASAFAALGSEQRLAVLATLVRAGPEGLVIGALGQRCGVRGSTLTHHLKILAQAGLISQTRIGRATVCAAAAYDQVEKLSTFLLTNCCADATAPHKDHDHDRSLNRA</sequence>
<dbReference type="SMART" id="SM00418">
    <property type="entry name" value="HTH_ARSR"/>
    <property type="match status" value="1"/>
</dbReference>
<accession>A0ABV3LA29</accession>
<dbReference type="Gene3D" id="1.10.10.10">
    <property type="entry name" value="Winged helix-like DNA-binding domain superfamily/Winged helix DNA-binding domain"/>
    <property type="match status" value="1"/>
</dbReference>
<name>A0ABV3LA29_9RHOB</name>
<keyword evidence="6" id="KW-1185">Reference proteome</keyword>
<organism evidence="5 6">
    <name type="scientific">Meridianimarinicoccus marinus</name>
    <dbReference type="NCBI Taxonomy" id="3231483"/>
    <lineage>
        <taxon>Bacteria</taxon>
        <taxon>Pseudomonadati</taxon>
        <taxon>Pseudomonadota</taxon>
        <taxon>Alphaproteobacteria</taxon>
        <taxon>Rhodobacterales</taxon>
        <taxon>Paracoccaceae</taxon>
        <taxon>Meridianimarinicoccus</taxon>
    </lineage>
</organism>
<dbReference type="InterPro" id="IPR001845">
    <property type="entry name" value="HTH_ArsR_DNA-bd_dom"/>
</dbReference>
<dbReference type="PROSITE" id="PS50987">
    <property type="entry name" value="HTH_ARSR_2"/>
    <property type="match status" value="1"/>
</dbReference>
<dbReference type="RefSeq" id="WP_366194374.1">
    <property type="nucleotide sequence ID" value="NZ_JBFBVU010000028.1"/>
</dbReference>
<dbReference type="SUPFAM" id="SSF46785">
    <property type="entry name" value="Winged helix' DNA-binding domain"/>
    <property type="match status" value="1"/>
</dbReference>
<evidence type="ECO:0000259" key="4">
    <source>
        <dbReference type="PROSITE" id="PS50987"/>
    </source>
</evidence>
<evidence type="ECO:0000256" key="1">
    <source>
        <dbReference type="ARBA" id="ARBA00023015"/>
    </source>
</evidence>
<dbReference type="CDD" id="cd00090">
    <property type="entry name" value="HTH_ARSR"/>
    <property type="match status" value="1"/>
</dbReference>
<dbReference type="Pfam" id="PF12840">
    <property type="entry name" value="HTH_20"/>
    <property type="match status" value="1"/>
</dbReference>
<reference evidence="5 6" key="1">
    <citation type="submission" date="2024-07" db="EMBL/GenBank/DDBJ databases">
        <authorList>
            <person name="Kang M."/>
        </authorList>
    </citation>
    <scope>NUCLEOTIDE SEQUENCE [LARGE SCALE GENOMIC DNA]</scope>
    <source>
        <strain evidence="5 6">DFM31</strain>
    </source>
</reference>
<feature type="domain" description="HTH arsR-type" evidence="4">
    <location>
        <begin position="4"/>
        <end position="102"/>
    </location>
</feature>
<evidence type="ECO:0000313" key="6">
    <source>
        <dbReference type="Proteomes" id="UP001553161"/>
    </source>
</evidence>
<gene>
    <name evidence="5" type="ORF">AB0T83_16725</name>
</gene>
<dbReference type="InterPro" id="IPR036390">
    <property type="entry name" value="WH_DNA-bd_sf"/>
</dbReference>
<dbReference type="PANTHER" id="PTHR43132">
    <property type="entry name" value="ARSENICAL RESISTANCE OPERON REPRESSOR ARSR-RELATED"/>
    <property type="match status" value="1"/>
</dbReference>
<dbReference type="EMBL" id="JBFBVU010000028">
    <property type="protein sequence ID" value="MEV8468421.1"/>
    <property type="molecule type" value="Genomic_DNA"/>
</dbReference>
<evidence type="ECO:0000313" key="5">
    <source>
        <dbReference type="EMBL" id="MEV8468421.1"/>
    </source>
</evidence>
<dbReference type="Proteomes" id="UP001553161">
    <property type="component" value="Unassembled WGS sequence"/>
</dbReference>
<evidence type="ECO:0000256" key="3">
    <source>
        <dbReference type="ARBA" id="ARBA00023163"/>
    </source>
</evidence>
<dbReference type="InterPro" id="IPR011991">
    <property type="entry name" value="ArsR-like_HTH"/>
</dbReference>
<keyword evidence="1" id="KW-0805">Transcription regulation</keyword>
<comment type="caution">
    <text evidence="5">The sequence shown here is derived from an EMBL/GenBank/DDBJ whole genome shotgun (WGS) entry which is preliminary data.</text>
</comment>
<keyword evidence="2" id="KW-0238">DNA-binding</keyword>
<dbReference type="InterPro" id="IPR051011">
    <property type="entry name" value="Metal_resp_trans_reg"/>
</dbReference>
<dbReference type="PANTHER" id="PTHR43132:SF2">
    <property type="entry name" value="ARSENICAL RESISTANCE OPERON REPRESSOR ARSR-RELATED"/>
    <property type="match status" value="1"/>
</dbReference>
<evidence type="ECO:0000256" key="2">
    <source>
        <dbReference type="ARBA" id="ARBA00023125"/>
    </source>
</evidence>
<dbReference type="InterPro" id="IPR036388">
    <property type="entry name" value="WH-like_DNA-bd_sf"/>
</dbReference>
<proteinExistence type="predicted"/>
<keyword evidence="3" id="KW-0804">Transcription</keyword>
<protein>
    <submittedName>
        <fullName evidence="5">Helix-turn-helix domain-containing protein</fullName>
    </submittedName>
</protein>